<evidence type="ECO:0000313" key="1">
    <source>
        <dbReference type="EMBL" id="KAF0038063.1"/>
    </source>
</evidence>
<reference evidence="1 2" key="1">
    <citation type="submission" date="2019-06" db="EMBL/GenBank/DDBJ databases">
        <title>Draft genomes of female and male turbot (Scophthalmus maximus).</title>
        <authorList>
            <person name="Xu H."/>
            <person name="Xu X.-W."/>
            <person name="Shao C."/>
            <person name="Chen S."/>
        </authorList>
    </citation>
    <scope>NUCLEOTIDE SEQUENCE [LARGE SCALE GENOMIC DNA]</scope>
    <source>
        <strain evidence="1">Ysfricsl-2016a</strain>
        <tissue evidence="1">Blood</tissue>
    </source>
</reference>
<sequence>MVKRKLRVWRCKDSIHKDVKYQFHLSGEKTNTHRCCHTCENVRMRRFFLNVRRGNVSDEKQLLLLLVCASFGGDCPLWTWRRKTDESALNVSQYQVLAKEGTWELRSGSTKLSRRRRGRADP</sequence>
<dbReference type="EMBL" id="VEVO01000008">
    <property type="protein sequence ID" value="KAF0038063.1"/>
    <property type="molecule type" value="Genomic_DNA"/>
</dbReference>
<dbReference type="AlphaFoldDB" id="A0A6A4SVY1"/>
<protein>
    <submittedName>
        <fullName evidence="1">Uncharacterized protein</fullName>
    </submittedName>
</protein>
<gene>
    <name evidence="1" type="ORF">F2P81_008547</name>
</gene>
<dbReference type="Proteomes" id="UP000438429">
    <property type="component" value="Unassembled WGS sequence"/>
</dbReference>
<evidence type="ECO:0000313" key="2">
    <source>
        <dbReference type="Proteomes" id="UP000438429"/>
    </source>
</evidence>
<accession>A0A6A4SVY1</accession>
<proteinExistence type="predicted"/>
<comment type="caution">
    <text evidence="1">The sequence shown here is derived from an EMBL/GenBank/DDBJ whole genome shotgun (WGS) entry which is preliminary data.</text>
</comment>
<organism evidence="1 2">
    <name type="scientific">Scophthalmus maximus</name>
    <name type="common">Turbot</name>
    <name type="synonym">Psetta maxima</name>
    <dbReference type="NCBI Taxonomy" id="52904"/>
    <lineage>
        <taxon>Eukaryota</taxon>
        <taxon>Metazoa</taxon>
        <taxon>Chordata</taxon>
        <taxon>Craniata</taxon>
        <taxon>Vertebrata</taxon>
        <taxon>Euteleostomi</taxon>
        <taxon>Actinopterygii</taxon>
        <taxon>Neopterygii</taxon>
        <taxon>Teleostei</taxon>
        <taxon>Neoteleostei</taxon>
        <taxon>Acanthomorphata</taxon>
        <taxon>Carangaria</taxon>
        <taxon>Pleuronectiformes</taxon>
        <taxon>Pleuronectoidei</taxon>
        <taxon>Scophthalmidae</taxon>
        <taxon>Scophthalmus</taxon>
    </lineage>
</organism>
<name>A0A6A4SVY1_SCOMX</name>